<comment type="caution">
    <text evidence="3">The sequence shown here is derived from an EMBL/GenBank/DDBJ whole genome shotgun (WGS) entry which is preliminary data.</text>
</comment>
<organism evidence="3 4">
    <name type="scientific">Papaver atlanticum</name>
    <dbReference type="NCBI Taxonomy" id="357466"/>
    <lineage>
        <taxon>Eukaryota</taxon>
        <taxon>Viridiplantae</taxon>
        <taxon>Streptophyta</taxon>
        <taxon>Embryophyta</taxon>
        <taxon>Tracheophyta</taxon>
        <taxon>Spermatophyta</taxon>
        <taxon>Magnoliopsida</taxon>
        <taxon>Ranunculales</taxon>
        <taxon>Papaveraceae</taxon>
        <taxon>Papaveroideae</taxon>
        <taxon>Papaver</taxon>
    </lineage>
</organism>
<evidence type="ECO:0000256" key="2">
    <source>
        <dbReference type="SAM" id="SignalP"/>
    </source>
</evidence>
<protein>
    <submittedName>
        <fullName evidence="3">Uncharacterized protein</fullName>
    </submittedName>
</protein>
<feature type="transmembrane region" description="Helical" evidence="1">
    <location>
        <begin position="200"/>
        <end position="221"/>
    </location>
</feature>
<feature type="signal peptide" evidence="2">
    <location>
        <begin position="1"/>
        <end position="28"/>
    </location>
</feature>
<reference evidence="3" key="1">
    <citation type="submission" date="2022-04" db="EMBL/GenBank/DDBJ databases">
        <title>A functionally conserved STORR gene fusion in Papaver species that diverged 16.8 million years ago.</title>
        <authorList>
            <person name="Catania T."/>
        </authorList>
    </citation>
    <scope>NUCLEOTIDE SEQUENCE</scope>
    <source>
        <strain evidence="3">S-188037</strain>
    </source>
</reference>
<dbReference type="Gene3D" id="3.80.10.10">
    <property type="entry name" value="Ribonuclease Inhibitor"/>
    <property type="match status" value="1"/>
</dbReference>
<evidence type="ECO:0000313" key="3">
    <source>
        <dbReference type="EMBL" id="KAI3942158.1"/>
    </source>
</evidence>
<name>A0AAD4T858_9MAGN</name>
<accession>A0AAD4T858</accession>
<dbReference type="PANTHER" id="PTHR45631">
    <property type="entry name" value="OS07G0107800 PROTEIN-RELATED"/>
    <property type="match status" value="1"/>
</dbReference>
<dbReference type="SUPFAM" id="SSF52058">
    <property type="entry name" value="L domain-like"/>
    <property type="match status" value="1"/>
</dbReference>
<keyword evidence="4" id="KW-1185">Reference proteome</keyword>
<keyword evidence="1" id="KW-1133">Transmembrane helix</keyword>
<keyword evidence="2" id="KW-0732">Signal</keyword>
<sequence>MKMSTNVNLVRFLSVLSLSSLLFQTVSAQENSTVTGKTNSADVVAIKLLVDTFFIKASAGDPCLPTPFSWVKCSSGDTPRVTELNLTQKVSGSHLPDFSAMDALEKIDLSLNIFLTIEFPDFLANFPKLKVLNLAAVPWSGTVPTSLLERSENKTLNLTLSSWGTNLCYSDEDVCPKETNGGTPILRFNPPVHKKNTVSIVLGILIPVLMFWAIITGFIAYKRKRKAATAAAGLSTPNLNPSIFSVQGK</sequence>
<dbReference type="EMBL" id="JAJJMB010004716">
    <property type="protein sequence ID" value="KAI3942158.1"/>
    <property type="molecule type" value="Genomic_DNA"/>
</dbReference>
<feature type="chain" id="PRO_5041994349" evidence="2">
    <location>
        <begin position="29"/>
        <end position="249"/>
    </location>
</feature>
<evidence type="ECO:0000256" key="1">
    <source>
        <dbReference type="SAM" id="Phobius"/>
    </source>
</evidence>
<proteinExistence type="predicted"/>
<gene>
    <name evidence="3" type="ORF">MKW98_003757</name>
</gene>
<keyword evidence="1" id="KW-0812">Transmembrane</keyword>
<evidence type="ECO:0000313" key="4">
    <source>
        <dbReference type="Proteomes" id="UP001202328"/>
    </source>
</evidence>
<dbReference type="PANTHER" id="PTHR45631:SF44">
    <property type="entry name" value="CARBOHYDRATE-BINDING PROTEIN OF THE ER PROTEIN"/>
    <property type="match status" value="1"/>
</dbReference>
<dbReference type="InterPro" id="IPR032675">
    <property type="entry name" value="LRR_dom_sf"/>
</dbReference>
<dbReference type="Proteomes" id="UP001202328">
    <property type="component" value="Unassembled WGS sequence"/>
</dbReference>
<keyword evidence="1" id="KW-0472">Membrane</keyword>
<dbReference type="AlphaFoldDB" id="A0AAD4T858"/>